<dbReference type="OrthoDB" id="10036721at2759"/>
<dbReference type="Gene3D" id="2.60.40.10">
    <property type="entry name" value="Immunoglobulins"/>
    <property type="match status" value="1"/>
</dbReference>
<accession>A0A8H4UH02</accession>
<dbReference type="InterPro" id="IPR008902">
    <property type="entry name" value="Rhamnosid_concanavalin"/>
</dbReference>
<dbReference type="Proteomes" id="UP000635477">
    <property type="component" value="Unassembled WGS sequence"/>
</dbReference>
<evidence type="ECO:0000256" key="4">
    <source>
        <dbReference type="SAM" id="MobiDB-lite"/>
    </source>
</evidence>
<feature type="domain" description="Bacterial alpha-L-rhamnosidase N-terminal" evidence="6">
    <location>
        <begin position="170"/>
        <end position="286"/>
    </location>
</feature>
<gene>
    <name evidence="9" type="ORF">FZEAL_6820</name>
</gene>
<dbReference type="InterPro" id="IPR008928">
    <property type="entry name" value="6-hairpin_glycosidase_sf"/>
</dbReference>
<keyword evidence="3" id="KW-0378">Hydrolase</keyword>
<dbReference type="Gene3D" id="2.60.420.10">
    <property type="entry name" value="Maltose phosphorylase, domain 3"/>
    <property type="match status" value="1"/>
</dbReference>
<evidence type="ECO:0000259" key="7">
    <source>
        <dbReference type="Pfam" id="PF17389"/>
    </source>
</evidence>
<evidence type="ECO:0000259" key="5">
    <source>
        <dbReference type="Pfam" id="PF05592"/>
    </source>
</evidence>
<dbReference type="InterPro" id="IPR016007">
    <property type="entry name" value="Alpha_rhamnosid"/>
</dbReference>
<keyword evidence="10" id="KW-1185">Reference proteome</keyword>
<dbReference type="Gene3D" id="2.60.120.260">
    <property type="entry name" value="Galactose-binding domain-like"/>
    <property type="match status" value="3"/>
</dbReference>
<reference evidence="9" key="1">
    <citation type="journal article" date="2020" name="BMC Genomics">
        <title>Correction to: Identification and distribution of gene clusters required for synthesis of sphingolipid metabolism inhibitors in diverse species of the filamentous fungus Fusarium.</title>
        <authorList>
            <person name="Kim H.S."/>
            <person name="Lohmar J.M."/>
            <person name="Busman M."/>
            <person name="Brown D.W."/>
            <person name="Naumann T.A."/>
            <person name="Divon H.H."/>
            <person name="Lysoe E."/>
            <person name="Uhlig S."/>
            <person name="Proctor R.H."/>
        </authorList>
    </citation>
    <scope>NUCLEOTIDE SEQUENCE</scope>
    <source>
        <strain evidence="9">NRRL 22465</strain>
    </source>
</reference>
<dbReference type="InterPro" id="IPR012341">
    <property type="entry name" value="6hp_glycosidase-like_sf"/>
</dbReference>
<evidence type="ECO:0000259" key="6">
    <source>
        <dbReference type="Pfam" id="PF08531"/>
    </source>
</evidence>
<reference evidence="9" key="2">
    <citation type="submission" date="2020-05" db="EMBL/GenBank/DDBJ databases">
        <authorList>
            <person name="Kim H.-S."/>
            <person name="Proctor R.H."/>
            <person name="Brown D.W."/>
        </authorList>
    </citation>
    <scope>NUCLEOTIDE SEQUENCE</scope>
    <source>
        <strain evidence="9">NRRL 22465</strain>
    </source>
</reference>
<dbReference type="Pfam" id="PF17389">
    <property type="entry name" value="Bac_rhamnosid6H"/>
    <property type="match status" value="1"/>
</dbReference>
<evidence type="ECO:0000259" key="8">
    <source>
        <dbReference type="Pfam" id="PF17390"/>
    </source>
</evidence>
<proteinExistence type="predicted"/>
<feature type="domain" description="Alpha-L-rhamnosidase six-hairpin glycosidase" evidence="7">
    <location>
        <begin position="527"/>
        <end position="645"/>
    </location>
</feature>
<evidence type="ECO:0000313" key="10">
    <source>
        <dbReference type="Proteomes" id="UP000635477"/>
    </source>
</evidence>
<dbReference type="InterPro" id="IPR013783">
    <property type="entry name" value="Ig-like_fold"/>
</dbReference>
<name>A0A8H4UH02_9HYPO</name>
<dbReference type="InterPro" id="IPR013737">
    <property type="entry name" value="Bac_rhamnosid_N"/>
</dbReference>
<feature type="region of interest" description="Disordered" evidence="4">
    <location>
        <begin position="716"/>
        <end position="736"/>
    </location>
</feature>
<dbReference type="SUPFAM" id="SSF48208">
    <property type="entry name" value="Six-hairpin glycosidases"/>
    <property type="match status" value="1"/>
</dbReference>
<dbReference type="PANTHER" id="PTHR33307:SF6">
    <property type="entry name" value="ALPHA-RHAMNOSIDASE (EUROFUNG)-RELATED"/>
    <property type="match status" value="1"/>
</dbReference>
<dbReference type="GO" id="GO:0030596">
    <property type="term" value="F:alpha-L-rhamnosidase activity"/>
    <property type="evidence" value="ECO:0007669"/>
    <property type="project" value="UniProtKB-EC"/>
</dbReference>
<evidence type="ECO:0000256" key="2">
    <source>
        <dbReference type="ARBA" id="ARBA00012652"/>
    </source>
</evidence>
<evidence type="ECO:0000256" key="1">
    <source>
        <dbReference type="ARBA" id="ARBA00001445"/>
    </source>
</evidence>
<dbReference type="PANTHER" id="PTHR33307">
    <property type="entry name" value="ALPHA-RHAMNOSIDASE (EUROFUNG)"/>
    <property type="match status" value="1"/>
</dbReference>
<dbReference type="AlphaFoldDB" id="A0A8H4UH02"/>
<feature type="domain" description="Alpha-L-rhamnosidase C-terminal" evidence="8">
    <location>
        <begin position="647"/>
        <end position="722"/>
    </location>
</feature>
<evidence type="ECO:0000313" key="9">
    <source>
        <dbReference type="EMBL" id="KAF4976528.1"/>
    </source>
</evidence>
<feature type="domain" description="Alpha-L-rhamnosidase concanavalin-like" evidence="5">
    <location>
        <begin position="295"/>
        <end position="383"/>
    </location>
</feature>
<dbReference type="Pfam" id="PF05592">
    <property type="entry name" value="Bac_rhamnosid"/>
    <property type="match status" value="1"/>
</dbReference>
<dbReference type="Pfam" id="PF17390">
    <property type="entry name" value="Bac_rhamnosid_C"/>
    <property type="match status" value="1"/>
</dbReference>
<evidence type="ECO:0000256" key="3">
    <source>
        <dbReference type="ARBA" id="ARBA00022801"/>
    </source>
</evidence>
<dbReference type="Pfam" id="PF25788">
    <property type="entry name" value="Ig_Rha78A_N"/>
    <property type="match status" value="1"/>
</dbReference>
<dbReference type="EMBL" id="JABEYC010000525">
    <property type="protein sequence ID" value="KAF4976528.1"/>
    <property type="molecule type" value="Genomic_DNA"/>
</dbReference>
<comment type="catalytic activity">
    <reaction evidence="1">
        <text>Hydrolysis of terminal non-reducing alpha-L-rhamnose residues in alpha-L-rhamnosides.</text>
        <dbReference type="EC" id="3.2.1.40"/>
    </reaction>
</comment>
<sequence>MALSISRVTFEHHRTALGIAEAEPRISWRFDGNVSDWEQSAYDVEITGASGAVLNTFSFNSSTSLYIPWPDSPLEEAEPAAVRVRAHGLHHERQPSTPWSDWVSVETCISNQSWVGMRPITSAQRIDVNETKRPIYFRKAFDLPDKVASARLYITALGIYEAEINGNRSAIGAVVGEGWYAGRMGFGGGQRNVHGNYAGLLLQLVVTMENRSSFKARTDETWKSNYGPAIRAEIYDGEEYDDRLAASIEGWSTGQYDSSSWYDTRLLPPLKGQLVPPDQPPVRRIEEVKLQRFFKSPSGKTLVDFGQNLVGWLRLKVDGPANTTIKLHHAEVLENGELALRPLREAKAEDIVHLSGSRRLEWEPKFTYHGFRYAQIDGWPEETPLDEGDAHAFGPTSNFLYDTAGFWKSWHKAVWSEMSAEDSMIPPVYVPTLPSAFGGNSMATSVWGDVVVGNPWNIYKAFGDRGLLNDHLPQAQGWIDTGISRNGDGLWNRSSFQFGDWLDPVAPPDKPGDATTHTMLVSDAYLTAYALALEFDLLNGEKDKANAVTILRDIVKENDHLMGTGFAGTPALGFALRRNKATEDFYRMLLQEKVPSWLYQVVEGGTTIWERWDSLLPNGTVNPGEMTSFNHYAFGSVADWIHQVIGGIAPAEPGYRKVAIAPVPGGGISHASAVLMGPYGEIKTAWWVDGDGFHMKIKIPPNTRAEVTMPGASKAQAVGSGSHEFHDPSYEVDTLG</sequence>
<protein>
    <recommendedName>
        <fullName evidence="2">alpha-L-rhamnosidase</fullName>
        <ecNumber evidence="2">3.2.1.40</ecNumber>
    </recommendedName>
</protein>
<dbReference type="Pfam" id="PF08531">
    <property type="entry name" value="Bac_rhamnosid_N"/>
    <property type="match status" value="1"/>
</dbReference>
<dbReference type="Gene3D" id="1.50.10.10">
    <property type="match status" value="1"/>
</dbReference>
<dbReference type="EC" id="3.2.1.40" evidence="2"/>
<organism evidence="9 10">
    <name type="scientific">Fusarium zealandicum</name>
    <dbReference type="NCBI Taxonomy" id="1053134"/>
    <lineage>
        <taxon>Eukaryota</taxon>
        <taxon>Fungi</taxon>
        <taxon>Dikarya</taxon>
        <taxon>Ascomycota</taxon>
        <taxon>Pezizomycotina</taxon>
        <taxon>Sordariomycetes</taxon>
        <taxon>Hypocreomycetidae</taxon>
        <taxon>Hypocreales</taxon>
        <taxon>Nectriaceae</taxon>
        <taxon>Fusarium</taxon>
        <taxon>Fusarium staphyleae species complex</taxon>
    </lineage>
</organism>
<dbReference type="InterPro" id="IPR035398">
    <property type="entry name" value="Bac_rhamnosid_C"/>
</dbReference>
<dbReference type="GO" id="GO:0005975">
    <property type="term" value="P:carbohydrate metabolic process"/>
    <property type="evidence" value="ECO:0007669"/>
    <property type="project" value="InterPro"/>
</dbReference>
<dbReference type="InterPro" id="IPR035396">
    <property type="entry name" value="Bac_rhamnosid6H"/>
</dbReference>
<comment type="caution">
    <text evidence="9">The sequence shown here is derived from an EMBL/GenBank/DDBJ whole genome shotgun (WGS) entry which is preliminary data.</text>
</comment>